<keyword evidence="5 8" id="KW-0418">Kinase</keyword>
<dbReference type="InterPro" id="IPR003594">
    <property type="entry name" value="HATPase_dom"/>
</dbReference>
<dbReference type="InterPro" id="IPR050351">
    <property type="entry name" value="BphY/WalK/GraS-like"/>
</dbReference>
<dbReference type="Pfam" id="PF00512">
    <property type="entry name" value="HisKA"/>
    <property type="match status" value="1"/>
</dbReference>
<evidence type="ECO:0000259" key="7">
    <source>
        <dbReference type="PROSITE" id="PS50109"/>
    </source>
</evidence>
<dbReference type="Gene3D" id="3.30.565.10">
    <property type="entry name" value="Histidine kinase-like ATPase, C-terminal domain"/>
    <property type="match status" value="1"/>
</dbReference>
<feature type="transmembrane region" description="Helical" evidence="6">
    <location>
        <begin position="12"/>
        <end position="32"/>
    </location>
</feature>
<sequence length="355" mass="41802">MLRHDKKAFIKFFSIYFGSVALLILISGHFYYLEQKKEFLKDENFEMLDYARMFKTKTPKQNTDITHKIKKMDFSNFNIGNFEIKKDYFVKYIPHNWKDEYMIIKKPKKLFDEKIFNLKSKIIISQILLLGIFASISYFLSKMALRPMHEAVVRLDNFSKDLIHDINTPITSILLNMKLLKKDKNFASNKYLDRISQNVKDIHSLNSNLTILLKENSLNMQNVDIFKVINDTIELYKKEYPKIRFEILEVEYFANVNEDAFRQIISNLISNASKYSSRDKEAFVKIYMNKDILYIEDNGIGIKNPSSVFLRDYKEHESGHGIGLDITKRLCDAMNIKIDVVSKENEGSCFKITFN</sequence>
<evidence type="ECO:0000313" key="8">
    <source>
        <dbReference type="EMBL" id="QFR50133.1"/>
    </source>
</evidence>
<dbReference type="InterPro" id="IPR005467">
    <property type="entry name" value="His_kinase_dom"/>
</dbReference>
<dbReference type="PRINTS" id="PR00344">
    <property type="entry name" value="BCTRLSENSOR"/>
</dbReference>
<dbReference type="SUPFAM" id="SSF55874">
    <property type="entry name" value="ATPase domain of HSP90 chaperone/DNA topoisomerase II/histidine kinase"/>
    <property type="match status" value="1"/>
</dbReference>
<organism evidence="8 9">
    <name type="scientific">Sulfurimonas lithotrophica</name>
    <dbReference type="NCBI Taxonomy" id="2590022"/>
    <lineage>
        <taxon>Bacteria</taxon>
        <taxon>Pseudomonadati</taxon>
        <taxon>Campylobacterota</taxon>
        <taxon>Epsilonproteobacteria</taxon>
        <taxon>Campylobacterales</taxon>
        <taxon>Sulfurimonadaceae</taxon>
        <taxon>Sulfurimonas</taxon>
    </lineage>
</organism>
<dbReference type="SMART" id="SM00387">
    <property type="entry name" value="HATPase_c"/>
    <property type="match status" value="1"/>
</dbReference>
<proteinExistence type="predicted"/>
<dbReference type="SUPFAM" id="SSF47384">
    <property type="entry name" value="Homodimeric domain of signal transducing histidine kinase"/>
    <property type="match status" value="1"/>
</dbReference>
<dbReference type="OrthoDB" id="9760752at2"/>
<dbReference type="Proteomes" id="UP000326944">
    <property type="component" value="Chromosome"/>
</dbReference>
<keyword evidence="6" id="KW-1133">Transmembrane helix</keyword>
<dbReference type="SMART" id="SM00388">
    <property type="entry name" value="HisKA"/>
    <property type="match status" value="1"/>
</dbReference>
<evidence type="ECO:0000256" key="1">
    <source>
        <dbReference type="ARBA" id="ARBA00000085"/>
    </source>
</evidence>
<dbReference type="AlphaFoldDB" id="A0A5P8P300"/>
<keyword evidence="6" id="KW-0472">Membrane</keyword>
<dbReference type="GO" id="GO:0000155">
    <property type="term" value="F:phosphorelay sensor kinase activity"/>
    <property type="evidence" value="ECO:0007669"/>
    <property type="project" value="InterPro"/>
</dbReference>
<dbReference type="KEGG" id="sulg:FJR48_10495"/>
<dbReference type="PANTHER" id="PTHR42878:SF12">
    <property type="entry name" value="SENSOR HISTIDINE KINASE YCBM"/>
    <property type="match status" value="1"/>
</dbReference>
<accession>A0A5P8P300</accession>
<dbReference type="InterPro" id="IPR004358">
    <property type="entry name" value="Sig_transdc_His_kin-like_C"/>
</dbReference>
<evidence type="ECO:0000256" key="5">
    <source>
        <dbReference type="ARBA" id="ARBA00022777"/>
    </source>
</evidence>
<dbReference type="InterPro" id="IPR003661">
    <property type="entry name" value="HisK_dim/P_dom"/>
</dbReference>
<dbReference type="RefSeq" id="WP_152308081.1">
    <property type="nucleotide sequence ID" value="NZ_CP043617.1"/>
</dbReference>
<feature type="domain" description="Histidine kinase" evidence="7">
    <location>
        <begin position="161"/>
        <end position="355"/>
    </location>
</feature>
<keyword evidence="3" id="KW-0597">Phosphoprotein</keyword>
<dbReference type="CDD" id="cd00082">
    <property type="entry name" value="HisKA"/>
    <property type="match status" value="1"/>
</dbReference>
<keyword evidence="9" id="KW-1185">Reference proteome</keyword>
<dbReference type="GO" id="GO:0007234">
    <property type="term" value="P:osmosensory signaling via phosphorelay pathway"/>
    <property type="evidence" value="ECO:0007669"/>
    <property type="project" value="TreeGrafter"/>
</dbReference>
<comment type="catalytic activity">
    <reaction evidence="1">
        <text>ATP + protein L-histidine = ADP + protein N-phospho-L-histidine.</text>
        <dbReference type="EC" id="2.7.13.3"/>
    </reaction>
</comment>
<feature type="transmembrane region" description="Helical" evidence="6">
    <location>
        <begin position="122"/>
        <end position="140"/>
    </location>
</feature>
<dbReference type="GO" id="GO:0000156">
    <property type="term" value="F:phosphorelay response regulator activity"/>
    <property type="evidence" value="ECO:0007669"/>
    <property type="project" value="TreeGrafter"/>
</dbReference>
<evidence type="ECO:0000313" key="9">
    <source>
        <dbReference type="Proteomes" id="UP000326944"/>
    </source>
</evidence>
<dbReference type="PROSITE" id="PS50109">
    <property type="entry name" value="HIS_KIN"/>
    <property type="match status" value="1"/>
</dbReference>
<dbReference type="InterPro" id="IPR036097">
    <property type="entry name" value="HisK_dim/P_sf"/>
</dbReference>
<name>A0A5P8P300_9BACT</name>
<dbReference type="Pfam" id="PF02518">
    <property type="entry name" value="HATPase_c"/>
    <property type="match status" value="1"/>
</dbReference>
<evidence type="ECO:0000256" key="6">
    <source>
        <dbReference type="SAM" id="Phobius"/>
    </source>
</evidence>
<dbReference type="Gene3D" id="1.10.287.130">
    <property type="match status" value="1"/>
</dbReference>
<dbReference type="GO" id="GO:0030295">
    <property type="term" value="F:protein kinase activator activity"/>
    <property type="evidence" value="ECO:0007669"/>
    <property type="project" value="TreeGrafter"/>
</dbReference>
<evidence type="ECO:0000256" key="2">
    <source>
        <dbReference type="ARBA" id="ARBA00012438"/>
    </source>
</evidence>
<keyword evidence="6" id="KW-0812">Transmembrane</keyword>
<dbReference type="PANTHER" id="PTHR42878">
    <property type="entry name" value="TWO-COMPONENT HISTIDINE KINASE"/>
    <property type="match status" value="1"/>
</dbReference>
<dbReference type="EC" id="2.7.13.3" evidence="2"/>
<protein>
    <recommendedName>
        <fullName evidence="2">histidine kinase</fullName>
        <ecNumber evidence="2">2.7.13.3</ecNumber>
    </recommendedName>
</protein>
<gene>
    <name evidence="8" type="ORF">FJR48_10495</name>
</gene>
<dbReference type="EMBL" id="CP043617">
    <property type="protein sequence ID" value="QFR50133.1"/>
    <property type="molecule type" value="Genomic_DNA"/>
</dbReference>
<reference evidence="8 9" key="1">
    <citation type="submission" date="2019-09" db="EMBL/GenBank/DDBJ databases">
        <title>Sulfurimonas gotlandica sp. nov., a chemoautotrophic and psychrotolerant epsilonproteobacterium isolated from a pelagic redoxcline, and an emended description of the genus Sulfurimonas.</title>
        <authorList>
            <person name="Wang S."/>
            <person name="Jiang L."/>
            <person name="Shao S."/>
        </authorList>
    </citation>
    <scope>NUCLEOTIDE SEQUENCE [LARGE SCALE GENOMIC DNA]</scope>
    <source>
        <strain evidence="8 9">GYSZ_1</strain>
    </source>
</reference>
<dbReference type="InterPro" id="IPR036890">
    <property type="entry name" value="HATPase_C_sf"/>
</dbReference>
<evidence type="ECO:0000256" key="3">
    <source>
        <dbReference type="ARBA" id="ARBA00022553"/>
    </source>
</evidence>
<keyword evidence="4" id="KW-0808">Transferase</keyword>
<evidence type="ECO:0000256" key="4">
    <source>
        <dbReference type="ARBA" id="ARBA00022679"/>
    </source>
</evidence>